<keyword evidence="2 5" id="KW-0812">Transmembrane</keyword>
<accession>A0A1M7G9S1</accession>
<dbReference type="GO" id="GO:0016020">
    <property type="term" value="C:membrane"/>
    <property type="evidence" value="ECO:0007669"/>
    <property type="project" value="UniProtKB-SubCell"/>
</dbReference>
<organism evidence="7 8">
    <name type="scientific">Ruminococcus flavefaciens</name>
    <dbReference type="NCBI Taxonomy" id="1265"/>
    <lineage>
        <taxon>Bacteria</taxon>
        <taxon>Bacillati</taxon>
        <taxon>Bacillota</taxon>
        <taxon>Clostridia</taxon>
        <taxon>Eubacteriales</taxon>
        <taxon>Oscillospiraceae</taxon>
        <taxon>Ruminococcus</taxon>
    </lineage>
</organism>
<evidence type="ECO:0000256" key="4">
    <source>
        <dbReference type="ARBA" id="ARBA00023136"/>
    </source>
</evidence>
<dbReference type="Pfam" id="PF04932">
    <property type="entry name" value="Wzy_C"/>
    <property type="match status" value="1"/>
</dbReference>
<feature type="transmembrane region" description="Helical" evidence="5">
    <location>
        <begin position="341"/>
        <end position="366"/>
    </location>
</feature>
<feature type="transmembrane region" description="Helical" evidence="5">
    <location>
        <begin position="107"/>
        <end position="131"/>
    </location>
</feature>
<feature type="transmembrane region" description="Helical" evidence="5">
    <location>
        <begin position="226"/>
        <end position="244"/>
    </location>
</feature>
<feature type="transmembrane region" description="Helical" evidence="5">
    <location>
        <begin position="188"/>
        <end position="214"/>
    </location>
</feature>
<dbReference type="AlphaFoldDB" id="A0A1M7G9S1"/>
<comment type="subcellular location">
    <subcellularLocation>
        <location evidence="1">Membrane</location>
        <topology evidence="1">Multi-pass membrane protein</topology>
    </subcellularLocation>
</comment>
<feature type="transmembrane region" description="Helical" evidence="5">
    <location>
        <begin position="81"/>
        <end position="100"/>
    </location>
</feature>
<feature type="transmembrane region" description="Helical" evidence="5">
    <location>
        <begin position="273"/>
        <end position="293"/>
    </location>
</feature>
<feature type="transmembrane region" description="Helical" evidence="5">
    <location>
        <begin position="55"/>
        <end position="75"/>
    </location>
</feature>
<feature type="transmembrane region" description="Helical" evidence="5">
    <location>
        <begin position="7"/>
        <end position="24"/>
    </location>
</feature>
<evidence type="ECO:0000256" key="1">
    <source>
        <dbReference type="ARBA" id="ARBA00004141"/>
    </source>
</evidence>
<name>A0A1M7G9S1_RUMFL</name>
<dbReference type="InterPro" id="IPR007016">
    <property type="entry name" value="O-antigen_ligase-rel_domated"/>
</dbReference>
<feature type="transmembrane region" description="Helical" evidence="5">
    <location>
        <begin position="159"/>
        <end position="176"/>
    </location>
</feature>
<dbReference type="OrthoDB" id="1086376at2"/>
<evidence type="ECO:0000313" key="8">
    <source>
        <dbReference type="Proteomes" id="UP000184394"/>
    </source>
</evidence>
<protein>
    <submittedName>
        <fullName evidence="7">Predicted membrane protein</fullName>
    </submittedName>
</protein>
<proteinExistence type="predicted"/>
<gene>
    <name evidence="7" type="ORF">SAMN04487860_101152</name>
</gene>
<evidence type="ECO:0000256" key="3">
    <source>
        <dbReference type="ARBA" id="ARBA00022989"/>
    </source>
</evidence>
<dbReference type="EMBL" id="FRCT01000001">
    <property type="protein sequence ID" value="SHM12991.1"/>
    <property type="molecule type" value="Genomic_DNA"/>
</dbReference>
<sequence>MIFTKKNATINLLVIFLVVCVFFPGDPFHIKLISFFLILALNISIVLKELKKNDYLMFFGVLFPIILIFQTFFVSHNLGSAISGAYPATLILILPVVRHYDIKYDKYLLRIVGGSVLLIVLIVLIDFIGVVDINSPWFMRNAFYDYGMGIMGKSPMYSFYYKVFLKSSPLIVLLINDSLKKKKIIITALSILAMLFTGTRANVLLCVIFVLYVLAFNYEKKGKEKVIVTFLVVSILMFCFPLIYEYINEIMSSKGAIASDEIRDGQMRSFIEIFSDPFNLIFGMGLGSPFFNYGRNAYTTTAEFSYLELMRQIGVPLFVVFMYFVLKPLTSSISKQDKMTYICYLIIAFTNPLLFSSTAYLLYIFVYNNTIELKQ</sequence>
<dbReference type="RefSeq" id="WP_072947785.1">
    <property type="nucleotide sequence ID" value="NZ_FRCT01000001.1"/>
</dbReference>
<feature type="transmembrane region" description="Helical" evidence="5">
    <location>
        <begin position="313"/>
        <end position="329"/>
    </location>
</feature>
<feature type="domain" description="O-antigen ligase-related" evidence="6">
    <location>
        <begin position="186"/>
        <end position="322"/>
    </location>
</feature>
<dbReference type="Proteomes" id="UP000184394">
    <property type="component" value="Unassembled WGS sequence"/>
</dbReference>
<evidence type="ECO:0000259" key="6">
    <source>
        <dbReference type="Pfam" id="PF04932"/>
    </source>
</evidence>
<reference evidence="7 8" key="1">
    <citation type="submission" date="2016-11" db="EMBL/GenBank/DDBJ databases">
        <authorList>
            <person name="Jaros S."/>
            <person name="Januszkiewicz K."/>
            <person name="Wedrychowicz H."/>
        </authorList>
    </citation>
    <scope>NUCLEOTIDE SEQUENCE [LARGE SCALE GENOMIC DNA]</scope>
    <source>
        <strain evidence="7 8">Y1</strain>
    </source>
</reference>
<keyword evidence="4 5" id="KW-0472">Membrane</keyword>
<keyword evidence="3 5" id="KW-1133">Transmembrane helix</keyword>
<evidence type="ECO:0000313" key="7">
    <source>
        <dbReference type="EMBL" id="SHM12991.1"/>
    </source>
</evidence>
<evidence type="ECO:0000256" key="5">
    <source>
        <dbReference type="SAM" id="Phobius"/>
    </source>
</evidence>
<evidence type="ECO:0000256" key="2">
    <source>
        <dbReference type="ARBA" id="ARBA00022692"/>
    </source>
</evidence>
<feature type="transmembrane region" description="Helical" evidence="5">
    <location>
        <begin position="30"/>
        <end position="48"/>
    </location>
</feature>